<dbReference type="InterPro" id="IPR003694">
    <property type="entry name" value="NAD_synthase"/>
</dbReference>
<keyword evidence="4 8" id="KW-0547">Nucleotide-binding</keyword>
<comment type="caution">
    <text evidence="8">Lacks conserved residue(s) required for the propagation of feature annotation.</text>
</comment>
<sequence length="288" mass="31923">MKKLPITITRPKKKTISNLEINAELARQILTGFVRSEITRTGFTRAVLGLSGGIDSALSCFLAAEALGPENVLAVRMPYRASSADSLEDAQRVIDATGVQSMTVEITEMVDPLFAKFPDITNQRKGNIMARERMIILYDQSEAFKGLVVGTGNKTEILLGYSTLFGDSACALNPIGDLYKTQVRQLSRHLGIPSSVIDKAPSADLWAGQTDEGELGYTYAEVDQLLYLLIDERYTPQECVEAGFAEGFVRSVVERVRRNQFKRVLPPIAKLSNRTIGYDFLYLRDWGT</sequence>
<evidence type="ECO:0000313" key="12">
    <source>
        <dbReference type="EMBL" id="KPL80579.1"/>
    </source>
</evidence>
<evidence type="ECO:0000313" key="13">
    <source>
        <dbReference type="Proteomes" id="UP000050417"/>
    </source>
</evidence>
<name>A0A0P6YEQ2_9CHLR</name>
<dbReference type="Gene3D" id="3.40.50.620">
    <property type="entry name" value="HUPs"/>
    <property type="match status" value="1"/>
</dbReference>
<keyword evidence="13" id="KW-1185">Reference proteome</keyword>
<keyword evidence="2 8" id="KW-0436">Ligase</keyword>
<dbReference type="HAMAP" id="MF_00193">
    <property type="entry name" value="NadE_ammonia_dep"/>
    <property type="match status" value="1"/>
</dbReference>
<dbReference type="GO" id="GO:0008795">
    <property type="term" value="F:NAD+ synthase activity"/>
    <property type="evidence" value="ECO:0007669"/>
    <property type="project" value="UniProtKB-UniRule"/>
</dbReference>
<gene>
    <name evidence="8" type="primary">nadE</name>
    <name evidence="12" type="ORF">ADN00_01680</name>
</gene>
<feature type="binding site" evidence="8">
    <location>
        <position position="202"/>
    </location>
    <ligand>
        <name>ATP</name>
        <dbReference type="ChEBI" id="CHEBI:30616"/>
    </ligand>
</feature>
<dbReference type="InterPro" id="IPR022310">
    <property type="entry name" value="NAD/GMP_synthase"/>
</dbReference>
<dbReference type="PATRIC" id="fig|1134406.4.peg.1095"/>
<dbReference type="NCBIfam" id="NF010587">
    <property type="entry name" value="PRK13980.1"/>
    <property type="match status" value="1"/>
</dbReference>
<accession>A0A0P6YEQ2</accession>
<feature type="binding site" evidence="8">
    <location>
        <position position="151"/>
    </location>
    <ligand>
        <name>ATP</name>
        <dbReference type="ChEBI" id="CHEBI:30616"/>
    </ligand>
</feature>
<feature type="domain" description="NAD/GMP synthase" evidence="11">
    <location>
        <begin position="30"/>
        <end position="266"/>
    </location>
</feature>
<comment type="pathway">
    <text evidence="8">Cofactor biosynthesis; NAD(+) biosynthesis; NAD(+) from deamido-NAD(+) (ammonia route): step 1/1.</text>
</comment>
<dbReference type="OrthoDB" id="9803818at2"/>
<evidence type="ECO:0000256" key="8">
    <source>
        <dbReference type="HAMAP-Rule" id="MF_00193"/>
    </source>
</evidence>
<evidence type="ECO:0000256" key="10">
    <source>
        <dbReference type="RuleBase" id="RU003812"/>
    </source>
</evidence>
<dbReference type="GO" id="GO:0009435">
    <property type="term" value="P:NAD+ biosynthetic process"/>
    <property type="evidence" value="ECO:0007669"/>
    <property type="project" value="UniProtKB-UniRule"/>
</dbReference>
<dbReference type="RefSeq" id="WP_075061225.1">
    <property type="nucleotide sequence ID" value="NZ_LGCL01000004.1"/>
</dbReference>
<comment type="similarity">
    <text evidence="1 8 9">Belongs to the NAD synthetase family.</text>
</comment>
<evidence type="ECO:0000256" key="6">
    <source>
        <dbReference type="ARBA" id="ARBA00022842"/>
    </source>
</evidence>
<dbReference type="SUPFAM" id="SSF52402">
    <property type="entry name" value="Adenine nucleotide alpha hydrolases-like"/>
    <property type="match status" value="1"/>
</dbReference>
<proteinExistence type="inferred from homology"/>
<feature type="binding site" description="in other chain" evidence="8">
    <location>
        <position position="131"/>
    </location>
    <ligand>
        <name>deamido-NAD(+)</name>
        <dbReference type="ChEBI" id="CHEBI:58437"/>
        <note>ligand shared between two neighboring subunits</note>
    </ligand>
</feature>
<comment type="function">
    <text evidence="8">Catalyzes the ATP-dependent amidation of deamido-NAD to form NAD. Uses ammonia as a nitrogen source.</text>
</comment>
<evidence type="ECO:0000256" key="9">
    <source>
        <dbReference type="RuleBase" id="RU003811"/>
    </source>
</evidence>
<feature type="binding site" evidence="8">
    <location>
        <position position="55"/>
    </location>
    <ligand>
        <name>Mg(2+)</name>
        <dbReference type="ChEBI" id="CHEBI:18420"/>
    </ligand>
</feature>
<dbReference type="GO" id="GO:0004359">
    <property type="term" value="F:glutaminase activity"/>
    <property type="evidence" value="ECO:0007669"/>
    <property type="project" value="InterPro"/>
</dbReference>
<evidence type="ECO:0000256" key="7">
    <source>
        <dbReference type="ARBA" id="ARBA00023027"/>
    </source>
</evidence>
<evidence type="ECO:0000256" key="1">
    <source>
        <dbReference type="ARBA" id="ARBA00005859"/>
    </source>
</evidence>
<dbReference type="NCBIfam" id="TIGR00552">
    <property type="entry name" value="nadE"/>
    <property type="match status" value="1"/>
</dbReference>
<dbReference type="FunFam" id="3.40.50.620:FF:000106">
    <property type="entry name" value="Glutamine-dependent NAD(+) synthetase"/>
    <property type="match status" value="1"/>
</dbReference>
<dbReference type="AlphaFoldDB" id="A0A0P6YEQ2"/>
<protein>
    <recommendedName>
        <fullName evidence="8 10">NH(3)-dependent NAD(+) synthetase</fullName>
        <ecNumber evidence="8 10">6.3.1.5</ecNumber>
    </recommendedName>
</protein>
<dbReference type="EMBL" id="LGCL01000004">
    <property type="protein sequence ID" value="KPL80579.1"/>
    <property type="molecule type" value="Genomic_DNA"/>
</dbReference>
<evidence type="ECO:0000256" key="2">
    <source>
        <dbReference type="ARBA" id="ARBA00022598"/>
    </source>
</evidence>
<dbReference type="EC" id="6.3.1.5" evidence="8 10"/>
<dbReference type="InterPro" id="IPR014729">
    <property type="entry name" value="Rossmann-like_a/b/a_fold"/>
</dbReference>
<evidence type="ECO:0000256" key="4">
    <source>
        <dbReference type="ARBA" id="ARBA00022741"/>
    </source>
</evidence>
<dbReference type="UniPathway" id="UPA00253">
    <property type="reaction ID" value="UER00333"/>
</dbReference>
<comment type="catalytic activity">
    <reaction evidence="8 10">
        <text>deamido-NAD(+) + NH4(+) + ATP = AMP + diphosphate + NAD(+) + H(+)</text>
        <dbReference type="Rhea" id="RHEA:21188"/>
        <dbReference type="ChEBI" id="CHEBI:15378"/>
        <dbReference type="ChEBI" id="CHEBI:28938"/>
        <dbReference type="ChEBI" id="CHEBI:30616"/>
        <dbReference type="ChEBI" id="CHEBI:33019"/>
        <dbReference type="ChEBI" id="CHEBI:57540"/>
        <dbReference type="ChEBI" id="CHEBI:58437"/>
        <dbReference type="ChEBI" id="CHEBI:456215"/>
        <dbReference type="EC" id="6.3.1.5"/>
    </reaction>
</comment>
<dbReference type="Proteomes" id="UP000050417">
    <property type="component" value="Unassembled WGS sequence"/>
</dbReference>
<feature type="binding site" evidence="8">
    <location>
        <begin position="49"/>
        <end position="56"/>
    </location>
    <ligand>
        <name>ATP</name>
        <dbReference type="ChEBI" id="CHEBI:30616"/>
    </ligand>
</feature>
<feature type="binding site" evidence="8">
    <location>
        <position position="156"/>
    </location>
    <ligand>
        <name>Mg(2+)</name>
        <dbReference type="ChEBI" id="CHEBI:18420"/>
    </ligand>
</feature>
<dbReference type="STRING" id="1134406.ADN00_01680"/>
<organism evidence="12 13">
    <name type="scientific">Ornatilinea apprima</name>
    <dbReference type="NCBI Taxonomy" id="1134406"/>
    <lineage>
        <taxon>Bacteria</taxon>
        <taxon>Bacillati</taxon>
        <taxon>Chloroflexota</taxon>
        <taxon>Anaerolineae</taxon>
        <taxon>Anaerolineales</taxon>
        <taxon>Anaerolineaceae</taxon>
        <taxon>Ornatilinea</taxon>
    </lineage>
</organism>
<dbReference type="GO" id="GO:0005524">
    <property type="term" value="F:ATP binding"/>
    <property type="evidence" value="ECO:0007669"/>
    <property type="project" value="UniProtKB-UniRule"/>
</dbReference>
<evidence type="ECO:0000256" key="5">
    <source>
        <dbReference type="ARBA" id="ARBA00022840"/>
    </source>
</evidence>
<dbReference type="PANTHER" id="PTHR23090">
    <property type="entry name" value="NH 3 /GLUTAMINE-DEPENDENT NAD + SYNTHETASE"/>
    <property type="match status" value="1"/>
</dbReference>
<evidence type="ECO:0000259" key="11">
    <source>
        <dbReference type="Pfam" id="PF02540"/>
    </source>
</evidence>
<keyword evidence="5 8" id="KW-0067">ATP-binding</keyword>
<dbReference type="CDD" id="cd00553">
    <property type="entry name" value="NAD_synthase"/>
    <property type="match status" value="1"/>
</dbReference>
<keyword evidence="7 8" id="KW-0520">NAD</keyword>
<keyword evidence="3 8" id="KW-0479">Metal-binding</keyword>
<dbReference type="GO" id="GO:0046872">
    <property type="term" value="F:metal ion binding"/>
    <property type="evidence" value="ECO:0007669"/>
    <property type="project" value="UniProtKB-KW"/>
</dbReference>
<dbReference type="InterPro" id="IPR022926">
    <property type="entry name" value="NH(3)-dep_NAD(+)_synth"/>
</dbReference>
<reference evidence="12 13" key="1">
    <citation type="submission" date="2015-07" db="EMBL/GenBank/DDBJ databases">
        <title>Genome sequence of Ornatilinea apprima DSM 23815.</title>
        <authorList>
            <person name="Hemp J."/>
            <person name="Ward L.M."/>
            <person name="Pace L.A."/>
            <person name="Fischer W.W."/>
        </authorList>
    </citation>
    <scope>NUCLEOTIDE SEQUENCE [LARGE SCALE GENOMIC DNA]</scope>
    <source>
        <strain evidence="12 13">P3M-1</strain>
    </source>
</reference>
<comment type="caution">
    <text evidence="12">The sequence shown here is derived from an EMBL/GenBank/DDBJ whole genome shotgun (WGS) entry which is preliminary data.</text>
</comment>
<feature type="binding site" evidence="8">
    <location>
        <position position="180"/>
    </location>
    <ligand>
        <name>ATP</name>
        <dbReference type="ChEBI" id="CHEBI:30616"/>
    </ligand>
</feature>
<comment type="subunit">
    <text evidence="8">Homodimer.</text>
</comment>
<evidence type="ECO:0000256" key="3">
    <source>
        <dbReference type="ARBA" id="ARBA00022723"/>
    </source>
</evidence>
<dbReference type="PANTHER" id="PTHR23090:SF9">
    <property type="entry name" value="GLUTAMINE-DEPENDENT NAD(+) SYNTHETASE"/>
    <property type="match status" value="1"/>
</dbReference>
<dbReference type="Pfam" id="PF02540">
    <property type="entry name" value="NAD_synthase"/>
    <property type="match status" value="1"/>
</dbReference>
<dbReference type="GO" id="GO:0003952">
    <property type="term" value="F:NAD+ synthase (glutamine-hydrolyzing) activity"/>
    <property type="evidence" value="ECO:0007669"/>
    <property type="project" value="InterPro"/>
</dbReference>
<dbReference type="GO" id="GO:0005737">
    <property type="term" value="C:cytoplasm"/>
    <property type="evidence" value="ECO:0007669"/>
    <property type="project" value="InterPro"/>
</dbReference>
<keyword evidence="6 8" id="KW-0460">Magnesium</keyword>